<dbReference type="SMART" id="SM00493">
    <property type="entry name" value="TOPRIM"/>
    <property type="match status" value="1"/>
</dbReference>
<dbReference type="InterPro" id="IPR013610">
    <property type="entry name" value="ArdC_N"/>
</dbReference>
<dbReference type="InterPro" id="IPR043764">
    <property type="entry name" value="DUF5710"/>
</dbReference>
<dbReference type="PROSITE" id="PS50880">
    <property type="entry name" value="TOPRIM"/>
    <property type="match status" value="1"/>
</dbReference>
<dbReference type="Pfam" id="PF18974">
    <property type="entry name" value="DUF5710"/>
    <property type="match status" value="2"/>
</dbReference>
<organism evidence="3 4">
    <name type="scientific">Rugamonas rivuli</name>
    <dbReference type="NCBI Taxonomy" id="2743358"/>
    <lineage>
        <taxon>Bacteria</taxon>
        <taxon>Pseudomonadati</taxon>
        <taxon>Pseudomonadota</taxon>
        <taxon>Betaproteobacteria</taxon>
        <taxon>Burkholderiales</taxon>
        <taxon>Oxalobacteraceae</taxon>
        <taxon>Telluria group</taxon>
        <taxon>Rugamonas</taxon>
    </lineage>
</organism>
<accession>A0A843SHT7</accession>
<dbReference type="Pfam" id="PF18818">
    <property type="entry name" value="MPTase-PolyVal"/>
    <property type="match status" value="1"/>
</dbReference>
<name>A0A843SHT7_9BURK</name>
<feature type="region of interest" description="Disordered" evidence="1">
    <location>
        <begin position="487"/>
        <end position="524"/>
    </location>
</feature>
<feature type="compositionally biased region" description="Basic and acidic residues" evidence="1">
    <location>
        <begin position="1045"/>
        <end position="1057"/>
    </location>
</feature>
<proteinExistence type="predicted"/>
<dbReference type="Pfam" id="PF13362">
    <property type="entry name" value="Toprim_3"/>
    <property type="match status" value="1"/>
</dbReference>
<sequence length="1068" mass="116423">MNEMTRSFVEMVADRLIEQLKEGVAPWQKPWQPGEAEASMPTNPVTGNRYKGINALHLMSQDRVDQRWMTYKQAESIGAQVRKGEKGTPIQYWKFSEEQTLTDANDKPLLDADGKAVKQTVRLERPSLFMATVFNAEQIDGLPPQIPRKEQSWTASERAEGILKATGAAILHGEQDRAFYRPATDTIHLPNREQFDSADRYYATALHELGHWTGHPSRLDRDLVHPFGSEGYAREELRAEIASMIVGDELGIGHDPRQHAAYVGSWIKAIKDDPLEIFRAAADAEKIQDYLLGLERRQMQEHDEAQKVADFIGMNQRLPPGAVVQNTLDAEPELKSILADEAKMKALDERVNALLQGVNRSYIDETRAVIASTLAQADDRDSFIASESLRAAYPAVPDADIDDAQMVADFIAANMTVPPETVSANTQAAPPVLTAILASGARMKALDTQVDQLLHNLNQASIDETQLIIASTLGRGDTLQRAAASLTRAGTESLPTTSSGETVVDGETGDMRQSIDAPSDGNEREKAAELARLREEAVKHDPQSTDEDIAAAREARKDAEFNATLTDADLVRRIAELERFRLLGQQTPAGVPTYLSVAYQDKDEAKALGAKWDRREQAWYVPAGADPAPFEKFARQGPKQAPGGPEAEGMKLPTGGADAALAGRIYLAVPYGERHAAKAAGAHWDKAAKSWYAGPAANMGKLGRWKVNNVSIQQNPAMTPRDEFAEALRAVGCVVGGDHPIMDGQRHRISVAGEKHSEKAGSGFYVGHLDGHPAGYIKNNKTGVEMNWKSKGYTLDPEQKAMLCAQAATRLQERGEEQTRRYAQTADRLARQTAKLVPLTKPTPYLLAKGLEAMPGVFTDRTGKTTYVPATDADGKQWTTQYIQEDGSKRFARDSRKTGCFHAVGGIDALARAPALVIAEGYATAASLARSLGHATVAAFDSGNLPAVATALHAKFPDKPVVIAGDNDLHLQATQGINPGRKKAQEAARLTSGRVVLPVFAPGEIAKNPRDFTDFNDLANKSRLGEEGLGRQVRPVVAAAVEKHRATTEQESQDLRHSLGQRHTMKIG</sequence>
<comment type="caution">
    <text evidence="3">The sequence shown here is derived from an EMBL/GenBank/DDBJ whole genome shotgun (WGS) entry which is preliminary data.</text>
</comment>
<dbReference type="AlphaFoldDB" id="A0A843SHT7"/>
<dbReference type="InterPro" id="IPR041459">
    <property type="entry name" value="MPTase-PolyVal"/>
</dbReference>
<dbReference type="Proteomes" id="UP000444318">
    <property type="component" value="Unassembled WGS sequence"/>
</dbReference>
<dbReference type="RefSeq" id="WP_152807211.1">
    <property type="nucleotide sequence ID" value="NZ_WHUF01000005.1"/>
</dbReference>
<evidence type="ECO:0000259" key="2">
    <source>
        <dbReference type="PROSITE" id="PS50880"/>
    </source>
</evidence>
<dbReference type="InterPro" id="IPR006171">
    <property type="entry name" value="TOPRIM_dom"/>
</dbReference>
<evidence type="ECO:0000256" key="1">
    <source>
        <dbReference type="SAM" id="MobiDB-lite"/>
    </source>
</evidence>
<dbReference type="GO" id="GO:0003697">
    <property type="term" value="F:single-stranded DNA binding"/>
    <property type="evidence" value="ECO:0007669"/>
    <property type="project" value="InterPro"/>
</dbReference>
<keyword evidence="4" id="KW-1185">Reference proteome</keyword>
<dbReference type="CDD" id="cd01029">
    <property type="entry name" value="TOPRIM_primases"/>
    <property type="match status" value="1"/>
</dbReference>
<protein>
    <submittedName>
        <fullName evidence="3">DUF1738 domain-containing protein</fullName>
    </submittedName>
</protein>
<feature type="compositionally biased region" description="Basic residues" evidence="1">
    <location>
        <begin position="1059"/>
        <end position="1068"/>
    </location>
</feature>
<reference evidence="3 4" key="1">
    <citation type="submission" date="2019-10" db="EMBL/GenBank/DDBJ databases">
        <title>Two novel species isolated from a subtropical stream in China.</title>
        <authorList>
            <person name="Lu H."/>
        </authorList>
    </citation>
    <scope>NUCLEOTIDE SEQUENCE [LARGE SCALE GENOMIC DNA]</scope>
    <source>
        <strain evidence="3 4">FT103W</strain>
    </source>
</reference>
<dbReference type="InterPro" id="IPR034154">
    <property type="entry name" value="TOPRIM_DnaG/twinkle"/>
</dbReference>
<dbReference type="Pfam" id="PF08401">
    <property type="entry name" value="ArdcN"/>
    <property type="match status" value="1"/>
</dbReference>
<feature type="domain" description="Toprim" evidence="2">
    <location>
        <begin position="914"/>
        <end position="1005"/>
    </location>
</feature>
<evidence type="ECO:0000313" key="4">
    <source>
        <dbReference type="Proteomes" id="UP000444318"/>
    </source>
</evidence>
<feature type="compositionally biased region" description="Polar residues" evidence="1">
    <location>
        <begin position="488"/>
        <end position="501"/>
    </location>
</feature>
<dbReference type="EMBL" id="WHUF01000005">
    <property type="protein sequence ID" value="MQA21670.1"/>
    <property type="molecule type" value="Genomic_DNA"/>
</dbReference>
<gene>
    <name evidence="3" type="ORF">GEV01_19315</name>
</gene>
<feature type="region of interest" description="Disordered" evidence="1">
    <location>
        <begin position="1045"/>
        <end position="1068"/>
    </location>
</feature>
<evidence type="ECO:0000313" key="3">
    <source>
        <dbReference type="EMBL" id="MQA21670.1"/>
    </source>
</evidence>